<proteinExistence type="predicted"/>
<evidence type="ECO:0000313" key="2">
    <source>
        <dbReference type="Proteomes" id="UP001356427"/>
    </source>
</evidence>
<dbReference type="AlphaFoldDB" id="A0AAN8M8P0"/>
<keyword evidence="2" id="KW-1185">Reference proteome</keyword>
<organism evidence="1 2">
    <name type="scientific">Coregonus suidteri</name>
    <dbReference type="NCBI Taxonomy" id="861788"/>
    <lineage>
        <taxon>Eukaryota</taxon>
        <taxon>Metazoa</taxon>
        <taxon>Chordata</taxon>
        <taxon>Craniata</taxon>
        <taxon>Vertebrata</taxon>
        <taxon>Euteleostomi</taxon>
        <taxon>Actinopterygii</taxon>
        <taxon>Neopterygii</taxon>
        <taxon>Teleostei</taxon>
        <taxon>Protacanthopterygii</taxon>
        <taxon>Salmoniformes</taxon>
        <taxon>Salmonidae</taxon>
        <taxon>Coregoninae</taxon>
        <taxon>Coregonus</taxon>
    </lineage>
</organism>
<dbReference type="GO" id="GO:0005886">
    <property type="term" value="C:plasma membrane"/>
    <property type="evidence" value="ECO:0007669"/>
    <property type="project" value="TreeGrafter"/>
</dbReference>
<dbReference type="GO" id="GO:0007219">
    <property type="term" value="P:Notch signaling pathway"/>
    <property type="evidence" value="ECO:0007669"/>
    <property type="project" value="TreeGrafter"/>
</dbReference>
<gene>
    <name evidence="1" type="ORF">J4Q44_G00157550</name>
</gene>
<name>A0AAN8M8P0_9TELE</name>
<dbReference type="GO" id="GO:0004222">
    <property type="term" value="F:metalloendopeptidase activity"/>
    <property type="evidence" value="ECO:0007669"/>
    <property type="project" value="TreeGrafter"/>
</dbReference>
<dbReference type="GO" id="GO:0006509">
    <property type="term" value="P:membrane protein ectodomain proteolysis"/>
    <property type="evidence" value="ECO:0007669"/>
    <property type="project" value="TreeGrafter"/>
</dbReference>
<comment type="caution">
    <text evidence="1">The sequence shown here is derived from an EMBL/GenBank/DDBJ whole genome shotgun (WGS) entry which is preliminary data.</text>
</comment>
<dbReference type="PANTHER" id="PTHR45702">
    <property type="entry name" value="ADAM10/ADAM17 METALLOPEPTIDASE FAMILY MEMBER"/>
    <property type="match status" value="1"/>
</dbReference>
<dbReference type="PANTHER" id="PTHR45702:SF1">
    <property type="entry name" value="DISINTEGRIN AND METALLOPROTEINASE DOMAIN-CONTAINING PROTEIN 10 ISOFORM X1"/>
    <property type="match status" value="1"/>
</dbReference>
<accession>A0AAN8M8P0</accession>
<dbReference type="InterPro" id="IPR051489">
    <property type="entry name" value="ADAM_Metalloproteinase"/>
</dbReference>
<dbReference type="Proteomes" id="UP001356427">
    <property type="component" value="Unassembled WGS sequence"/>
</dbReference>
<reference evidence="1 2" key="1">
    <citation type="submission" date="2021-04" db="EMBL/GenBank/DDBJ databases">
        <authorList>
            <person name="De Guttry C."/>
            <person name="Zahm M."/>
            <person name="Klopp C."/>
            <person name="Cabau C."/>
            <person name="Louis A."/>
            <person name="Berthelot C."/>
            <person name="Parey E."/>
            <person name="Roest Crollius H."/>
            <person name="Montfort J."/>
            <person name="Robinson-Rechavi M."/>
            <person name="Bucao C."/>
            <person name="Bouchez O."/>
            <person name="Gislard M."/>
            <person name="Lluch J."/>
            <person name="Milhes M."/>
            <person name="Lampietro C."/>
            <person name="Lopez Roques C."/>
            <person name="Donnadieu C."/>
            <person name="Braasch I."/>
            <person name="Desvignes T."/>
            <person name="Postlethwait J."/>
            <person name="Bobe J."/>
            <person name="Wedekind C."/>
            <person name="Guiguen Y."/>
        </authorList>
    </citation>
    <scope>NUCLEOTIDE SEQUENCE [LARGE SCALE GENOMIC DNA]</scope>
    <source>
        <strain evidence="1">Cs_M1</strain>
        <tissue evidence="1">Blood</tissue>
    </source>
</reference>
<sequence length="156" mass="18064">MSSSLGALNGISPFEGLSSDREALHRRHQLAKRETQPQDQTLQLDPRAFHRTFRLRLRRDTMGFTEPFKVFSENRSSTVDLFHLYSEELEDERCSSCHSTVIQGQFEGSVLTTSGTYQVEAIHRYTSQPSQHHSIIYHEDDMDKRIVEHLMSVLLK</sequence>
<protein>
    <submittedName>
        <fullName evidence="1">Uncharacterized protein</fullName>
    </submittedName>
</protein>
<evidence type="ECO:0000313" key="1">
    <source>
        <dbReference type="EMBL" id="KAK6314296.1"/>
    </source>
</evidence>
<dbReference type="EMBL" id="JAGTTL010000013">
    <property type="protein sequence ID" value="KAK6314296.1"/>
    <property type="molecule type" value="Genomic_DNA"/>
</dbReference>